<dbReference type="EMBL" id="JAGPNK010000001">
    <property type="protein sequence ID" value="KAH7329471.1"/>
    <property type="molecule type" value="Genomic_DNA"/>
</dbReference>
<dbReference type="Proteomes" id="UP000813444">
    <property type="component" value="Unassembled WGS sequence"/>
</dbReference>
<accession>A0A8K0T540</accession>
<proteinExistence type="predicted"/>
<comment type="caution">
    <text evidence="1">The sequence shown here is derived from an EMBL/GenBank/DDBJ whole genome shotgun (WGS) entry which is preliminary data.</text>
</comment>
<organism evidence="1 2">
    <name type="scientific">Stachybotrys elegans</name>
    <dbReference type="NCBI Taxonomy" id="80388"/>
    <lineage>
        <taxon>Eukaryota</taxon>
        <taxon>Fungi</taxon>
        <taxon>Dikarya</taxon>
        <taxon>Ascomycota</taxon>
        <taxon>Pezizomycotina</taxon>
        <taxon>Sordariomycetes</taxon>
        <taxon>Hypocreomycetidae</taxon>
        <taxon>Hypocreales</taxon>
        <taxon>Stachybotryaceae</taxon>
        <taxon>Stachybotrys</taxon>
    </lineage>
</organism>
<name>A0A8K0T540_9HYPO</name>
<dbReference type="AlphaFoldDB" id="A0A8K0T540"/>
<sequence length="355" mass="38764">MPGDDDDDDAPSRAATTHVSDLQGWSRILRSQRRPLLTHLNGDTTWLLQIPYPPAVAAPRGRSHFNVLLDPWLQGPQSDVAWWFSTQWHVVPPGVATMAKLDEALREVEGGALVEAHEGSYVDVVAISHEFTDHCHRATLEELPKGTPVFATDVAAQLIRSWNHFDKVFSIPGLCAGIPWTKLPVGPLPDWLGIGSVITEGDALYYHSALLIAFDTNFRPGKDPSSSSSSPASAEAIIYSPHGIKSQDLAGVPSCGVRTLALLHGLHDVRIWMMKQLNLGALNGIKAVGASGARYWVATHDEVKTGGGFIAPLLMRTQYTLKEAVRHQHERLQDQGKAPRYEYLELGSGDGVMLV</sequence>
<reference evidence="1" key="1">
    <citation type="journal article" date="2021" name="Nat. Commun.">
        <title>Genetic determinants of endophytism in the Arabidopsis root mycobiome.</title>
        <authorList>
            <person name="Mesny F."/>
            <person name="Miyauchi S."/>
            <person name="Thiergart T."/>
            <person name="Pickel B."/>
            <person name="Atanasova L."/>
            <person name="Karlsson M."/>
            <person name="Huettel B."/>
            <person name="Barry K.W."/>
            <person name="Haridas S."/>
            <person name="Chen C."/>
            <person name="Bauer D."/>
            <person name="Andreopoulos W."/>
            <person name="Pangilinan J."/>
            <person name="LaButti K."/>
            <person name="Riley R."/>
            <person name="Lipzen A."/>
            <person name="Clum A."/>
            <person name="Drula E."/>
            <person name="Henrissat B."/>
            <person name="Kohler A."/>
            <person name="Grigoriev I.V."/>
            <person name="Martin F.M."/>
            <person name="Hacquard S."/>
        </authorList>
    </citation>
    <scope>NUCLEOTIDE SEQUENCE</scope>
    <source>
        <strain evidence="1">MPI-CAGE-CH-0235</strain>
    </source>
</reference>
<evidence type="ECO:0000313" key="2">
    <source>
        <dbReference type="Proteomes" id="UP000813444"/>
    </source>
</evidence>
<evidence type="ECO:0000313" key="1">
    <source>
        <dbReference type="EMBL" id="KAH7329471.1"/>
    </source>
</evidence>
<dbReference type="InterPro" id="IPR036866">
    <property type="entry name" value="RibonucZ/Hydroxyglut_hydro"/>
</dbReference>
<keyword evidence="2" id="KW-1185">Reference proteome</keyword>
<dbReference type="PANTHER" id="PTHR36142:SF2">
    <property type="entry name" value="METALLO-HYDROLASE_OXIDOREDUCTASE SUPERFAMILY PROTEIN"/>
    <property type="match status" value="1"/>
</dbReference>
<dbReference type="Gene3D" id="3.60.15.10">
    <property type="entry name" value="Ribonuclease Z/Hydroxyacylglutathione hydrolase-like"/>
    <property type="match status" value="1"/>
</dbReference>
<dbReference type="OrthoDB" id="9971601at2759"/>
<protein>
    <submittedName>
        <fullName evidence="1">Uncharacterized protein</fullName>
    </submittedName>
</protein>
<dbReference type="PANTHER" id="PTHR36142">
    <property type="entry name" value="METALLO-HYDROLASE/OXIDOREDUCTASE SUPERFAMILY PROTEIN"/>
    <property type="match status" value="1"/>
</dbReference>
<gene>
    <name evidence="1" type="ORF">B0I35DRAFT_474076</name>
</gene>